<dbReference type="Proteomes" id="UP001143910">
    <property type="component" value="Unassembled WGS sequence"/>
</dbReference>
<name>A0ACC1NDM1_9HYPO</name>
<evidence type="ECO:0000313" key="2">
    <source>
        <dbReference type="Proteomes" id="UP001143910"/>
    </source>
</evidence>
<protein>
    <submittedName>
        <fullName evidence="1">Uncharacterized protein</fullName>
    </submittedName>
</protein>
<reference evidence="1" key="1">
    <citation type="submission" date="2022-08" db="EMBL/GenBank/DDBJ databases">
        <title>Genome Sequence of Lecanicillium fungicola.</title>
        <authorList>
            <person name="Buettner E."/>
        </authorList>
    </citation>
    <scope>NUCLEOTIDE SEQUENCE</scope>
    <source>
        <strain evidence="1">Babe33</strain>
    </source>
</reference>
<proteinExistence type="predicted"/>
<keyword evidence="2" id="KW-1185">Reference proteome</keyword>
<evidence type="ECO:0000313" key="1">
    <source>
        <dbReference type="EMBL" id="KAJ2976898.1"/>
    </source>
</evidence>
<dbReference type="EMBL" id="JANJQO010000527">
    <property type="protein sequence ID" value="KAJ2976898.1"/>
    <property type="molecule type" value="Genomic_DNA"/>
</dbReference>
<gene>
    <name evidence="1" type="ORF">NQ176_g4675</name>
</gene>
<sequence length="267" mass="29057">MMKLLPILALGAAVTRATRTPLLDYDPNTVDSCVEWYNNGMEETCEYVRDYFGITPEQFSSWNPSIGLDCKPWKFQSYCIVTRERNEEYSRTHAPTTTSATTSTTETSTTKALGPSPTSWEDMGCYAERTDKNILDKLMSGDGDDALTIPKCKDLCYRERSRFAGVKNGNQCWCSNYVIGDHAKDQAGCNLPCTGDKATICGGKDLVNVFEAYQDMGPVRTPTPTAVSSSTSSSAGAPATKSSAVDGPRSSSGAMRNAGMFGIFRQV</sequence>
<organism evidence="1 2">
    <name type="scientific">Zarea fungicola</name>
    <dbReference type="NCBI Taxonomy" id="93591"/>
    <lineage>
        <taxon>Eukaryota</taxon>
        <taxon>Fungi</taxon>
        <taxon>Dikarya</taxon>
        <taxon>Ascomycota</taxon>
        <taxon>Pezizomycotina</taxon>
        <taxon>Sordariomycetes</taxon>
        <taxon>Hypocreomycetidae</taxon>
        <taxon>Hypocreales</taxon>
        <taxon>Cordycipitaceae</taxon>
        <taxon>Zarea</taxon>
    </lineage>
</organism>
<comment type="caution">
    <text evidence="1">The sequence shown here is derived from an EMBL/GenBank/DDBJ whole genome shotgun (WGS) entry which is preliminary data.</text>
</comment>
<accession>A0ACC1NDM1</accession>